<feature type="domain" description="SGNH hydrolase-type esterase" evidence="1">
    <location>
        <begin position="332"/>
        <end position="475"/>
    </location>
</feature>
<name>A0ABN1MLK6_9FLAO</name>
<dbReference type="Proteomes" id="UP001501126">
    <property type="component" value="Unassembled WGS sequence"/>
</dbReference>
<reference evidence="2 3" key="1">
    <citation type="journal article" date="2019" name="Int. J. Syst. Evol. Microbiol.">
        <title>The Global Catalogue of Microorganisms (GCM) 10K type strain sequencing project: providing services to taxonomists for standard genome sequencing and annotation.</title>
        <authorList>
            <consortium name="The Broad Institute Genomics Platform"/>
            <consortium name="The Broad Institute Genome Sequencing Center for Infectious Disease"/>
            <person name="Wu L."/>
            <person name="Ma J."/>
        </authorList>
    </citation>
    <scope>NUCLEOTIDE SEQUENCE [LARGE SCALE GENOMIC DNA]</scope>
    <source>
        <strain evidence="2 3">JCM 16083</strain>
    </source>
</reference>
<dbReference type="EMBL" id="BAAAFH010000003">
    <property type="protein sequence ID" value="GAA0873818.1"/>
    <property type="molecule type" value="Genomic_DNA"/>
</dbReference>
<proteinExistence type="predicted"/>
<evidence type="ECO:0000313" key="3">
    <source>
        <dbReference type="Proteomes" id="UP001501126"/>
    </source>
</evidence>
<dbReference type="RefSeq" id="WP_343784232.1">
    <property type="nucleotide sequence ID" value="NZ_BAAAFH010000003.1"/>
</dbReference>
<sequence length="504" mass="56154">MEKESKKFPPYKVLLFLTLVFAMLGAIAFFIPEEGVRVAGKDFYFVSLQDALGNNEDEKIDVEALIQARKDSLQAHLDQLRDAHYQSVQDSIDAAAALAKADPTRLQYGNEERDGLDAFFNALATIGSNDQGVRILHYGDSQIEEDRITSFVRKKLQARFGGGGVGMLVPRAITHSQTIYQSASENWTRYTAFGGKGPFAEDGRYGALAVMCKYNNYMADSLDSVLVEKTFSSGYVSYSPRKNTHATVRNFNRVRVFMGHNSAPVELVLSFDGQELSRQIEANTSLQIVSFDLEKAPSSVTVSFRGAASPEVYGISLETPTGIHMDNISMRGGSGTIFYKLNGQLTKQMYDALHPKLIILQFGGNVMPYVDTKKKAENFGKEFLRNMKRIKSLCPEASLLVIGPSDMSKNINGKMQTYPNLPDVRDALKEAAFEVGGAYFDMYEVMGGKNSMLSWVDSDPPLAAKDYIHFSPRGASKIAEIFYESLMLDYEHYLNRQKGKKKEK</sequence>
<organism evidence="2 3">
    <name type="scientific">Wandonia haliotis</name>
    <dbReference type="NCBI Taxonomy" id="574963"/>
    <lineage>
        <taxon>Bacteria</taxon>
        <taxon>Pseudomonadati</taxon>
        <taxon>Bacteroidota</taxon>
        <taxon>Flavobacteriia</taxon>
        <taxon>Flavobacteriales</taxon>
        <taxon>Crocinitomicaceae</taxon>
        <taxon>Wandonia</taxon>
    </lineage>
</organism>
<dbReference type="SUPFAM" id="SSF52266">
    <property type="entry name" value="SGNH hydrolase"/>
    <property type="match status" value="1"/>
</dbReference>
<gene>
    <name evidence="2" type="ORF">GCM10009118_02260</name>
</gene>
<evidence type="ECO:0000313" key="2">
    <source>
        <dbReference type="EMBL" id="GAA0873818.1"/>
    </source>
</evidence>
<dbReference type="Gene3D" id="3.40.50.1110">
    <property type="entry name" value="SGNH hydrolase"/>
    <property type="match status" value="1"/>
</dbReference>
<dbReference type="Gene3D" id="2.60.120.1360">
    <property type="match status" value="1"/>
</dbReference>
<keyword evidence="3" id="KW-1185">Reference proteome</keyword>
<comment type="caution">
    <text evidence="2">The sequence shown here is derived from an EMBL/GenBank/DDBJ whole genome shotgun (WGS) entry which is preliminary data.</text>
</comment>
<dbReference type="InterPro" id="IPR036514">
    <property type="entry name" value="SGNH_hydro_sf"/>
</dbReference>
<dbReference type="Pfam" id="PF13472">
    <property type="entry name" value="Lipase_GDSL_2"/>
    <property type="match status" value="1"/>
</dbReference>
<dbReference type="InterPro" id="IPR013830">
    <property type="entry name" value="SGNH_hydro"/>
</dbReference>
<protein>
    <recommendedName>
        <fullName evidence="1">SGNH hydrolase-type esterase domain-containing protein</fullName>
    </recommendedName>
</protein>
<evidence type="ECO:0000259" key="1">
    <source>
        <dbReference type="Pfam" id="PF13472"/>
    </source>
</evidence>
<accession>A0ABN1MLK6</accession>